<dbReference type="Proteomes" id="UP000290545">
    <property type="component" value="Unassembled WGS sequence"/>
</dbReference>
<accession>A0A4Q1D8G6</accession>
<dbReference type="EMBL" id="SDHZ01000001">
    <property type="protein sequence ID" value="RXK85612.1"/>
    <property type="molecule type" value="Genomic_DNA"/>
</dbReference>
<evidence type="ECO:0000313" key="3">
    <source>
        <dbReference type="Proteomes" id="UP000290545"/>
    </source>
</evidence>
<dbReference type="OrthoDB" id="9811395at2"/>
<dbReference type="SUPFAM" id="SSF50952">
    <property type="entry name" value="Soluble quinoprotein glucose dehydrogenase"/>
    <property type="match status" value="1"/>
</dbReference>
<dbReference type="Gene3D" id="2.120.10.30">
    <property type="entry name" value="TolB, C-terminal domain"/>
    <property type="match status" value="1"/>
</dbReference>
<sequence length="440" mass="47887">MKYTLMSFLAVSTLIACQSQPRDKNKTNTPADTVTTKTEEVKLPEPYATPSKNAFCKVIGWPADKKPVAPSGFTVNIFAKDLNNPRWIYQANNGDIFVSQASTDAGAIKKVGAQLTGKAKSQNLGNSANNVLLFRDTTGDNIPDISEVFLSDLEQPFGMLVLGNFFYVANTNALLRYPYDPEKHKITGKPKKILDLPKGGYNNHWTRNLLANGNGSKIYISVGSGSNVAEHGMENEIRRANILEINPDGTGERIFAAGLRNPVGMGWAPGTSTLWTAVNERDELGDELVPDYLTSVQEGGFYGWPYSYFGANKDPRMNNERQDLVAKAIVPDVPLGAHTASLGLAFYDKDAFPSKYHNGAFIGQHGSWNRSSLVGYKIVYVPFKSGKPSGKPEDFLTGFIANAAENEVYGRPVGVTILQNGTMLVADDASNTIWSVTAGK</sequence>
<feature type="domain" description="Pyrroloquinoline quinone-dependent pyranose dehydrogenase beta-propeller" evidence="1">
    <location>
        <begin position="68"/>
        <end position="285"/>
    </location>
</feature>
<dbReference type="PANTHER" id="PTHR19328:SF55">
    <property type="entry name" value="BLR6566 PROTEIN"/>
    <property type="match status" value="1"/>
</dbReference>
<dbReference type="InterPro" id="IPR011041">
    <property type="entry name" value="Quinoprot_gluc/sorb_DH_b-prop"/>
</dbReference>
<gene>
    <name evidence="2" type="ORF">ESB13_02015</name>
</gene>
<dbReference type="InterPro" id="IPR054539">
    <property type="entry name" value="Beta-prop_PDH"/>
</dbReference>
<proteinExistence type="predicted"/>
<dbReference type="Pfam" id="PF22807">
    <property type="entry name" value="TrAA12"/>
    <property type="match status" value="2"/>
</dbReference>
<evidence type="ECO:0000313" key="2">
    <source>
        <dbReference type="EMBL" id="RXK85612.1"/>
    </source>
</evidence>
<dbReference type="PANTHER" id="PTHR19328">
    <property type="entry name" value="HEDGEHOG-INTERACTING PROTEIN"/>
    <property type="match status" value="1"/>
</dbReference>
<keyword evidence="3" id="KW-1185">Reference proteome</keyword>
<feature type="domain" description="Pyrroloquinoline quinone-dependent pyranose dehydrogenase beta-propeller" evidence="1">
    <location>
        <begin position="327"/>
        <end position="437"/>
    </location>
</feature>
<dbReference type="PROSITE" id="PS51257">
    <property type="entry name" value="PROKAR_LIPOPROTEIN"/>
    <property type="match status" value="1"/>
</dbReference>
<name>A0A4Q1D8G6_9BACT</name>
<dbReference type="RefSeq" id="WP_129001365.1">
    <property type="nucleotide sequence ID" value="NZ_SDHZ01000001.1"/>
</dbReference>
<evidence type="ECO:0000259" key="1">
    <source>
        <dbReference type="Pfam" id="PF22807"/>
    </source>
</evidence>
<protein>
    <submittedName>
        <fullName evidence="2">Sorbosone dehydrogenase family protein</fullName>
    </submittedName>
</protein>
<reference evidence="2 3" key="1">
    <citation type="submission" date="2019-01" db="EMBL/GenBank/DDBJ databases">
        <title>Filimonas sp. strain TTM-71.</title>
        <authorList>
            <person name="Chen W.-M."/>
        </authorList>
    </citation>
    <scope>NUCLEOTIDE SEQUENCE [LARGE SCALE GENOMIC DNA]</scope>
    <source>
        <strain evidence="2 3">TTM-71</strain>
    </source>
</reference>
<dbReference type="AlphaFoldDB" id="A0A4Q1D8G6"/>
<comment type="caution">
    <text evidence="2">The sequence shown here is derived from an EMBL/GenBank/DDBJ whole genome shotgun (WGS) entry which is preliminary data.</text>
</comment>
<dbReference type="InterPro" id="IPR011042">
    <property type="entry name" value="6-blade_b-propeller_TolB-like"/>
</dbReference>
<organism evidence="2 3">
    <name type="scientific">Filimonas effusa</name>
    <dbReference type="NCBI Taxonomy" id="2508721"/>
    <lineage>
        <taxon>Bacteria</taxon>
        <taxon>Pseudomonadati</taxon>
        <taxon>Bacteroidota</taxon>
        <taxon>Chitinophagia</taxon>
        <taxon>Chitinophagales</taxon>
        <taxon>Chitinophagaceae</taxon>
        <taxon>Filimonas</taxon>
    </lineage>
</organism>